<organism evidence="2 3">
    <name type="scientific">Alkalibacterium indicireducens</name>
    <dbReference type="NCBI Taxonomy" id="398758"/>
    <lineage>
        <taxon>Bacteria</taxon>
        <taxon>Bacillati</taxon>
        <taxon>Bacillota</taxon>
        <taxon>Bacilli</taxon>
        <taxon>Lactobacillales</taxon>
        <taxon>Carnobacteriaceae</taxon>
        <taxon>Alkalibacterium</taxon>
    </lineage>
</organism>
<comment type="caution">
    <text evidence="2">The sequence shown here is derived from an EMBL/GenBank/DDBJ whole genome shotgun (WGS) entry which is preliminary data.</text>
</comment>
<sequence length="114" mass="13801">MIDNETVRKLRQLDLSEFVDTLEMQEMDRDTRHLSFDERLQLSIDYLYQEKYNKRVSRLIKRSKFRIQDANIASIHYEKREIDRQTLQELATCNYSIIDKILFSKGSQVQEKHT</sequence>
<dbReference type="Pfam" id="PF01695">
    <property type="entry name" value="IstB_IS21"/>
    <property type="match status" value="1"/>
</dbReference>
<evidence type="ECO:0000259" key="1">
    <source>
        <dbReference type="Pfam" id="PF01695"/>
    </source>
</evidence>
<reference evidence="3" key="1">
    <citation type="journal article" date="2019" name="Int. J. Syst. Evol. Microbiol.">
        <title>The Global Catalogue of Microorganisms (GCM) 10K type strain sequencing project: providing services to taxonomists for standard genome sequencing and annotation.</title>
        <authorList>
            <consortium name="The Broad Institute Genomics Platform"/>
            <consortium name="The Broad Institute Genome Sequencing Center for Infectious Disease"/>
            <person name="Wu L."/>
            <person name="Ma J."/>
        </authorList>
    </citation>
    <scope>NUCLEOTIDE SEQUENCE [LARGE SCALE GENOMIC DNA]</scope>
    <source>
        <strain evidence="3">JCM 14232</strain>
    </source>
</reference>
<evidence type="ECO:0000313" key="3">
    <source>
        <dbReference type="Proteomes" id="UP001410648"/>
    </source>
</evidence>
<dbReference type="Proteomes" id="UP001410648">
    <property type="component" value="Unassembled WGS sequence"/>
</dbReference>
<evidence type="ECO:0000313" key="2">
    <source>
        <dbReference type="EMBL" id="GAA0490668.1"/>
    </source>
</evidence>
<dbReference type="InterPro" id="IPR002611">
    <property type="entry name" value="IstB_ATP-bd"/>
</dbReference>
<feature type="domain" description="IstB-like ATP-binding" evidence="1">
    <location>
        <begin position="9"/>
        <end position="95"/>
    </location>
</feature>
<dbReference type="EMBL" id="BAAADA010000164">
    <property type="protein sequence ID" value="GAA0490668.1"/>
    <property type="molecule type" value="Genomic_DNA"/>
</dbReference>
<accession>A0ABP3L3V3</accession>
<protein>
    <recommendedName>
        <fullName evidence="1">IstB-like ATP-binding domain-containing protein</fullName>
    </recommendedName>
</protein>
<gene>
    <name evidence="2" type="ORF">GCM10008936_17970</name>
</gene>
<name>A0ABP3L3V3_9LACT</name>
<keyword evidence="3" id="KW-1185">Reference proteome</keyword>
<proteinExistence type="predicted"/>